<comment type="caution">
    <text evidence="1">The sequence shown here is derived from an EMBL/GenBank/DDBJ whole genome shotgun (WGS) entry which is preliminary data.</text>
</comment>
<accession>A0A0F9FYE8</accession>
<reference evidence="1" key="1">
    <citation type="journal article" date="2015" name="Nature">
        <title>Complex archaea that bridge the gap between prokaryotes and eukaryotes.</title>
        <authorList>
            <person name="Spang A."/>
            <person name="Saw J.H."/>
            <person name="Jorgensen S.L."/>
            <person name="Zaremba-Niedzwiedzka K."/>
            <person name="Martijn J."/>
            <person name="Lind A.E."/>
            <person name="van Eijk R."/>
            <person name="Schleper C."/>
            <person name="Guy L."/>
            <person name="Ettema T.J."/>
        </authorList>
    </citation>
    <scope>NUCLEOTIDE SEQUENCE</scope>
</reference>
<proteinExistence type="predicted"/>
<organism evidence="1">
    <name type="scientific">marine sediment metagenome</name>
    <dbReference type="NCBI Taxonomy" id="412755"/>
    <lineage>
        <taxon>unclassified sequences</taxon>
        <taxon>metagenomes</taxon>
        <taxon>ecological metagenomes</taxon>
    </lineage>
</organism>
<evidence type="ECO:0000313" key="1">
    <source>
        <dbReference type="EMBL" id="KKL91439.1"/>
    </source>
</evidence>
<feature type="non-terminal residue" evidence="1">
    <location>
        <position position="1"/>
    </location>
</feature>
<gene>
    <name evidence="1" type="ORF">LCGC14_1894600</name>
</gene>
<sequence>TAEQDKKLADIGKQIADLFPDMYGKVYFSFNLKPGRPDVNLNYGVEMSKILKPNR</sequence>
<name>A0A0F9FYE8_9ZZZZ</name>
<dbReference type="EMBL" id="LAZR01019728">
    <property type="protein sequence ID" value="KKL91439.1"/>
    <property type="molecule type" value="Genomic_DNA"/>
</dbReference>
<protein>
    <submittedName>
        <fullName evidence="1">Uncharacterized protein</fullName>
    </submittedName>
</protein>
<dbReference type="AlphaFoldDB" id="A0A0F9FYE8"/>